<feature type="non-terminal residue" evidence="3">
    <location>
        <position position="1"/>
    </location>
</feature>
<reference evidence="3 4" key="1">
    <citation type="journal article" date="2024" name="J Genomics">
        <title>Draft genome sequencing and assembly of Favolaschia claudopus CIRM-BRFM 2984 isolated from oak limbs.</title>
        <authorList>
            <person name="Navarro D."/>
            <person name="Drula E."/>
            <person name="Chaduli D."/>
            <person name="Cazenave R."/>
            <person name="Ahrendt S."/>
            <person name="Wang J."/>
            <person name="Lipzen A."/>
            <person name="Daum C."/>
            <person name="Barry K."/>
            <person name="Grigoriev I.V."/>
            <person name="Favel A."/>
            <person name="Rosso M.N."/>
            <person name="Martin F."/>
        </authorList>
    </citation>
    <scope>NUCLEOTIDE SEQUENCE [LARGE SCALE GENOMIC DNA]</scope>
    <source>
        <strain evidence="3 4">CIRM-BRFM 2984</strain>
    </source>
</reference>
<accession>A0AAW0AE47</accession>
<proteinExistence type="predicted"/>
<gene>
    <name evidence="3" type="ORF">R3P38DRAFT_3029631</name>
</gene>
<feature type="transmembrane region" description="Helical" evidence="1">
    <location>
        <begin position="86"/>
        <end position="106"/>
    </location>
</feature>
<keyword evidence="1" id="KW-0812">Transmembrane</keyword>
<organism evidence="3 4">
    <name type="scientific">Favolaschia claudopus</name>
    <dbReference type="NCBI Taxonomy" id="2862362"/>
    <lineage>
        <taxon>Eukaryota</taxon>
        <taxon>Fungi</taxon>
        <taxon>Dikarya</taxon>
        <taxon>Basidiomycota</taxon>
        <taxon>Agaricomycotina</taxon>
        <taxon>Agaricomycetes</taxon>
        <taxon>Agaricomycetidae</taxon>
        <taxon>Agaricales</taxon>
        <taxon>Marasmiineae</taxon>
        <taxon>Mycenaceae</taxon>
        <taxon>Favolaschia</taxon>
    </lineage>
</organism>
<sequence>SNCRWAQSMIFLSLSRLPTLPATHSRVHISVCFCCSSGPRDLSSTSSPIDLLDCQLEPLSIAGQAHRPNLTHISCFWTRLPNYVAVSRPLLLLLLAYFAPYVLSLAQRSTTAFLIVSL</sequence>
<keyword evidence="2" id="KW-0732">Signal</keyword>
<feature type="chain" id="PRO_5043620281" evidence="2">
    <location>
        <begin position="22"/>
        <end position="118"/>
    </location>
</feature>
<comment type="caution">
    <text evidence="3">The sequence shown here is derived from an EMBL/GenBank/DDBJ whole genome shotgun (WGS) entry which is preliminary data.</text>
</comment>
<evidence type="ECO:0000313" key="3">
    <source>
        <dbReference type="EMBL" id="KAK7007303.1"/>
    </source>
</evidence>
<feature type="signal peptide" evidence="2">
    <location>
        <begin position="1"/>
        <end position="21"/>
    </location>
</feature>
<keyword evidence="1" id="KW-1133">Transmembrane helix</keyword>
<keyword evidence="4" id="KW-1185">Reference proteome</keyword>
<dbReference type="EMBL" id="JAWWNJ010000071">
    <property type="protein sequence ID" value="KAK7007303.1"/>
    <property type="molecule type" value="Genomic_DNA"/>
</dbReference>
<evidence type="ECO:0000256" key="1">
    <source>
        <dbReference type="SAM" id="Phobius"/>
    </source>
</evidence>
<dbReference type="Proteomes" id="UP001362999">
    <property type="component" value="Unassembled WGS sequence"/>
</dbReference>
<name>A0AAW0AE47_9AGAR</name>
<evidence type="ECO:0000256" key="2">
    <source>
        <dbReference type="SAM" id="SignalP"/>
    </source>
</evidence>
<keyword evidence="1" id="KW-0472">Membrane</keyword>
<protein>
    <submittedName>
        <fullName evidence="3">Uncharacterized protein</fullName>
    </submittedName>
</protein>
<dbReference type="AlphaFoldDB" id="A0AAW0AE47"/>
<evidence type="ECO:0000313" key="4">
    <source>
        <dbReference type="Proteomes" id="UP001362999"/>
    </source>
</evidence>